<dbReference type="SUPFAM" id="SSF81606">
    <property type="entry name" value="PP2C-like"/>
    <property type="match status" value="2"/>
</dbReference>
<dbReference type="GeneID" id="39585407"/>
<dbReference type="STRING" id="105984.A0A427YBI9"/>
<dbReference type="InterPro" id="IPR001932">
    <property type="entry name" value="PPM-type_phosphatase-like_dom"/>
</dbReference>
<dbReference type="PROSITE" id="PS51746">
    <property type="entry name" value="PPM_2"/>
    <property type="match status" value="1"/>
</dbReference>
<keyword evidence="9" id="KW-1185">Reference proteome</keyword>
<evidence type="ECO:0000313" key="8">
    <source>
        <dbReference type="EMBL" id="RSH88327.1"/>
    </source>
</evidence>
<evidence type="ECO:0000256" key="2">
    <source>
        <dbReference type="ARBA" id="ARBA00022723"/>
    </source>
</evidence>
<gene>
    <name evidence="8" type="primary">PTC1</name>
    <name evidence="8" type="ORF">EHS24_000864</name>
</gene>
<dbReference type="GO" id="GO:0046872">
    <property type="term" value="F:metal ion binding"/>
    <property type="evidence" value="ECO:0007669"/>
    <property type="project" value="UniProtKB-KW"/>
</dbReference>
<sequence>MSVPVLTFTSSYGVVPCSFGTAVRVVPSNAPPVIEASGAAVFRAHVDRNSLDLASKHSLSPISTEPALCPAVKSVCFVCRAFVHGPRASTPPSLPASPCLTQIPESIVLSTISSPPPVVTTPSSISPPNSPPAAEPLSFAMKRPGQLSDSPNARSKSVSVADGHETFGVLNRHPAPKPIATEQTLNTSFRVGVSEDRNKRCRRVMEDSHAFIYDYGGVRGQGYFAVFDGHAGKHAAEWCGQNFHEYLLDGVVEHPDESMPDVMNEVYLAVDRRLSHVAYKHKTHSGCTAVTAFLRVEHNVDGGACGFTNPGLSSRGLLEGRGDDELEAMTSHYGSSRRSSMGAGSGGVVGGAATPTAEGLRRKLSGRRIRDFVRGLTGSGREHEEAIEDDATSSDSGRIETIEPKSEHGIRRMLYTANVGDARAVISRGGKAVRLTYDHKGSDAQEAKRITDAGGFVMNNRVNGVLAVTRSLGDASMKEFVVGAPYTTETTLDDDDEFLIIACDGLWDVCEDQEAVDLIRNFQDPQEASKRLLDHALSNYSTDNLSIMVVRFYTGK</sequence>
<feature type="region of interest" description="Disordered" evidence="6">
    <location>
        <begin position="377"/>
        <end position="397"/>
    </location>
</feature>
<keyword evidence="4 5" id="KW-0904">Protein phosphatase</keyword>
<dbReference type="InterPro" id="IPR036457">
    <property type="entry name" value="PPM-type-like_dom_sf"/>
</dbReference>
<keyword evidence="2" id="KW-0479">Metal-binding</keyword>
<comment type="similarity">
    <text evidence="1 5">Belongs to the PP2C family.</text>
</comment>
<dbReference type="PANTHER" id="PTHR13832:SF837">
    <property type="entry name" value="PROTEIN PHOSPHATASE 2C-LIKE DOMAIN-CONTAINING PROTEIN 1"/>
    <property type="match status" value="1"/>
</dbReference>
<feature type="domain" description="PPM-type phosphatase" evidence="7">
    <location>
        <begin position="190"/>
        <end position="552"/>
    </location>
</feature>
<dbReference type="Pfam" id="PF00481">
    <property type="entry name" value="PP2C"/>
    <property type="match status" value="2"/>
</dbReference>
<organism evidence="8 9">
    <name type="scientific">Apiotrichum porosum</name>
    <dbReference type="NCBI Taxonomy" id="105984"/>
    <lineage>
        <taxon>Eukaryota</taxon>
        <taxon>Fungi</taxon>
        <taxon>Dikarya</taxon>
        <taxon>Basidiomycota</taxon>
        <taxon>Agaricomycotina</taxon>
        <taxon>Tremellomycetes</taxon>
        <taxon>Trichosporonales</taxon>
        <taxon>Trichosporonaceae</taxon>
        <taxon>Apiotrichum</taxon>
    </lineage>
</organism>
<dbReference type="GO" id="GO:0004722">
    <property type="term" value="F:protein serine/threonine phosphatase activity"/>
    <property type="evidence" value="ECO:0007669"/>
    <property type="project" value="InterPro"/>
</dbReference>
<dbReference type="PROSITE" id="PS01032">
    <property type="entry name" value="PPM_1"/>
    <property type="match status" value="1"/>
</dbReference>
<evidence type="ECO:0000256" key="3">
    <source>
        <dbReference type="ARBA" id="ARBA00022801"/>
    </source>
</evidence>
<evidence type="ECO:0000259" key="7">
    <source>
        <dbReference type="PROSITE" id="PS51746"/>
    </source>
</evidence>
<dbReference type="Proteomes" id="UP000279236">
    <property type="component" value="Unassembled WGS sequence"/>
</dbReference>
<keyword evidence="3 5" id="KW-0378">Hydrolase</keyword>
<protein>
    <submittedName>
        <fullName evidence="8">Protein phosphatase 2C 1</fullName>
    </submittedName>
</protein>
<dbReference type="AlphaFoldDB" id="A0A427YBI9"/>
<comment type="caution">
    <text evidence="8">The sequence shown here is derived from an EMBL/GenBank/DDBJ whole genome shotgun (WGS) entry which is preliminary data.</text>
</comment>
<name>A0A427YBI9_9TREE</name>
<dbReference type="InterPro" id="IPR015655">
    <property type="entry name" value="PP2C"/>
</dbReference>
<dbReference type="EMBL" id="RSCE01000001">
    <property type="protein sequence ID" value="RSH88327.1"/>
    <property type="molecule type" value="Genomic_DNA"/>
</dbReference>
<evidence type="ECO:0000256" key="4">
    <source>
        <dbReference type="ARBA" id="ARBA00022912"/>
    </source>
</evidence>
<accession>A0A427YBI9</accession>
<feature type="region of interest" description="Disordered" evidence="6">
    <location>
        <begin position="114"/>
        <end position="159"/>
    </location>
</feature>
<dbReference type="SMART" id="SM00332">
    <property type="entry name" value="PP2Cc"/>
    <property type="match status" value="1"/>
</dbReference>
<dbReference type="CDD" id="cd00143">
    <property type="entry name" value="PP2Cc"/>
    <property type="match status" value="1"/>
</dbReference>
<proteinExistence type="inferred from homology"/>
<evidence type="ECO:0000313" key="9">
    <source>
        <dbReference type="Proteomes" id="UP000279236"/>
    </source>
</evidence>
<dbReference type="Gene3D" id="3.60.40.10">
    <property type="entry name" value="PPM-type phosphatase domain"/>
    <property type="match status" value="1"/>
</dbReference>
<evidence type="ECO:0000256" key="5">
    <source>
        <dbReference type="RuleBase" id="RU003465"/>
    </source>
</evidence>
<evidence type="ECO:0000256" key="1">
    <source>
        <dbReference type="ARBA" id="ARBA00006702"/>
    </source>
</evidence>
<feature type="compositionally biased region" description="Polar residues" evidence="6">
    <location>
        <begin position="147"/>
        <end position="158"/>
    </location>
</feature>
<dbReference type="OrthoDB" id="10264738at2759"/>
<evidence type="ECO:0000256" key="6">
    <source>
        <dbReference type="SAM" id="MobiDB-lite"/>
    </source>
</evidence>
<feature type="region of interest" description="Disordered" evidence="6">
    <location>
        <begin position="331"/>
        <end position="361"/>
    </location>
</feature>
<dbReference type="PANTHER" id="PTHR13832">
    <property type="entry name" value="PROTEIN PHOSPHATASE 2C"/>
    <property type="match status" value="1"/>
</dbReference>
<dbReference type="RefSeq" id="XP_028480535.1">
    <property type="nucleotide sequence ID" value="XM_028616678.1"/>
</dbReference>
<dbReference type="InterPro" id="IPR000222">
    <property type="entry name" value="PP2C_BS"/>
</dbReference>
<reference evidence="8 9" key="1">
    <citation type="submission" date="2018-11" db="EMBL/GenBank/DDBJ databases">
        <title>Genome sequence of Apiotrichum porosum DSM 27194.</title>
        <authorList>
            <person name="Aliyu H."/>
            <person name="Gorte O."/>
            <person name="Ochsenreither K."/>
        </authorList>
    </citation>
    <scope>NUCLEOTIDE SEQUENCE [LARGE SCALE GENOMIC DNA]</scope>
    <source>
        <strain evidence="8 9">DSM 27194</strain>
    </source>
</reference>